<keyword evidence="2" id="KW-1133">Transmembrane helix</keyword>
<keyword evidence="2" id="KW-0812">Transmembrane</keyword>
<evidence type="ECO:0000313" key="3">
    <source>
        <dbReference type="EMBL" id="CAD7576057.1"/>
    </source>
</evidence>
<reference evidence="3" key="1">
    <citation type="submission" date="2020-11" db="EMBL/GenBank/DDBJ databases">
        <authorList>
            <person name="Tran Van P."/>
        </authorList>
    </citation>
    <scope>NUCLEOTIDE SEQUENCE</scope>
</reference>
<name>A0A7R9JBE2_TIMCA</name>
<evidence type="ECO:0000256" key="1">
    <source>
        <dbReference type="SAM" id="MobiDB-lite"/>
    </source>
</evidence>
<sequence length="405" mass="45484">MVWSSHFLSKRLLYHERTELWVNMTLSRPPTAYSATNDRLQLLRGSDPWLTHLKPVVWQRRLSYPMSFKKQVFVFCARRQTLATASSFLLMILFSNGMCAVILLLLSETTTTHSQIYAFCLYRSGFCQQNYVRPYVPSNKYALREGSSSENMTRTSESYTHIIESLSYISFPENHTDEINNSSRIKESATIVSEESSRNVTSSGNIENVTRVTEISTYIPKQSQTPSTTMTSISTPTPKQSQTPSTTMTSISTPTPKQSQTPSTTMTKAEADQLWQALSEKPRSAEMAPTLPSNCELHSTQWLQQDHVEPVPCYSRPWLGPPNDELVDPRYSSRGLSPGDSTACTGFQLTGASMRHEDGYSPCGASGWKCKQNSTIKLTPYPLRNPLCGLEEHLPEDGQAMEEGK</sequence>
<proteinExistence type="predicted"/>
<evidence type="ECO:0000256" key="2">
    <source>
        <dbReference type="SAM" id="Phobius"/>
    </source>
</evidence>
<feature type="transmembrane region" description="Helical" evidence="2">
    <location>
        <begin position="88"/>
        <end position="106"/>
    </location>
</feature>
<keyword evidence="2" id="KW-0472">Membrane</keyword>
<organism evidence="3">
    <name type="scientific">Timema californicum</name>
    <name type="common">California timema</name>
    <name type="synonym">Walking stick</name>
    <dbReference type="NCBI Taxonomy" id="61474"/>
    <lineage>
        <taxon>Eukaryota</taxon>
        <taxon>Metazoa</taxon>
        <taxon>Ecdysozoa</taxon>
        <taxon>Arthropoda</taxon>
        <taxon>Hexapoda</taxon>
        <taxon>Insecta</taxon>
        <taxon>Pterygota</taxon>
        <taxon>Neoptera</taxon>
        <taxon>Polyneoptera</taxon>
        <taxon>Phasmatodea</taxon>
        <taxon>Timematodea</taxon>
        <taxon>Timematoidea</taxon>
        <taxon>Timematidae</taxon>
        <taxon>Timema</taxon>
    </lineage>
</organism>
<feature type="region of interest" description="Disordered" evidence="1">
    <location>
        <begin position="220"/>
        <end position="264"/>
    </location>
</feature>
<gene>
    <name evidence="3" type="ORF">TCMB3V08_LOCUS8633</name>
</gene>
<dbReference type="AlphaFoldDB" id="A0A7R9JBE2"/>
<accession>A0A7R9JBE2</accession>
<dbReference type="EMBL" id="OE183826">
    <property type="protein sequence ID" value="CAD7576057.1"/>
    <property type="molecule type" value="Genomic_DNA"/>
</dbReference>
<protein>
    <submittedName>
        <fullName evidence="3">(California timema) hypothetical protein</fullName>
    </submittedName>
</protein>